<feature type="signal peptide" evidence="1">
    <location>
        <begin position="1"/>
        <end position="18"/>
    </location>
</feature>
<proteinExistence type="predicted"/>
<reference evidence="2 3" key="1">
    <citation type="submission" date="2018-02" db="EMBL/GenBank/DDBJ databases">
        <title>Bacteriophage NCPPB3778 and a type I-E CRISPR drive the evolution of the US Biological Select Agent, Rathayibacter toxicus.</title>
        <authorList>
            <person name="Davis E.W.II."/>
            <person name="Tabima J.F."/>
            <person name="Weisberg A.J."/>
            <person name="Lopes L.D."/>
            <person name="Wiseman M.S."/>
            <person name="Wiseman M.S."/>
            <person name="Pupko T."/>
            <person name="Belcher M.S."/>
            <person name="Sechler A.J."/>
            <person name="Tancos M.A."/>
            <person name="Schroeder B.K."/>
            <person name="Murray T.D."/>
            <person name="Luster D.G."/>
            <person name="Schneider W.L."/>
            <person name="Rogers E."/>
            <person name="Andreote F.D."/>
            <person name="Grunwald N.J."/>
            <person name="Putnam M.L."/>
            <person name="Chang J.H."/>
        </authorList>
    </citation>
    <scope>NUCLEOTIDE SEQUENCE [LARGE SCALE GENOMIC DNA]</scope>
    <source>
        <strain evidence="2 3">AY1B3</strain>
    </source>
</reference>
<dbReference type="AlphaFoldDB" id="A0A2S5VNT8"/>
<organism evidence="2 3">
    <name type="scientific">Clavibacter michiganensis</name>
    <dbReference type="NCBI Taxonomy" id="28447"/>
    <lineage>
        <taxon>Bacteria</taxon>
        <taxon>Bacillati</taxon>
        <taxon>Actinomycetota</taxon>
        <taxon>Actinomycetes</taxon>
        <taxon>Micrococcales</taxon>
        <taxon>Microbacteriaceae</taxon>
        <taxon>Clavibacter</taxon>
    </lineage>
</organism>
<evidence type="ECO:0000256" key="1">
    <source>
        <dbReference type="SAM" id="SignalP"/>
    </source>
</evidence>
<dbReference type="Proteomes" id="UP000239241">
    <property type="component" value="Unassembled WGS sequence"/>
</dbReference>
<accession>A0A2S5VNT8</accession>
<dbReference type="RefSeq" id="WP_104291215.1">
    <property type="nucleotide sequence ID" value="NZ_PSXY01000034.1"/>
</dbReference>
<evidence type="ECO:0000313" key="3">
    <source>
        <dbReference type="Proteomes" id="UP000239241"/>
    </source>
</evidence>
<evidence type="ECO:0008006" key="4">
    <source>
        <dbReference type="Google" id="ProtNLM"/>
    </source>
</evidence>
<protein>
    <recommendedName>
        <fullName evidence="4">Lipoprotein</fullName>
    </recommendedName>
</protein>
<name>A0A2S5VNT8_9MICO</name>
<keyword evidence="1" id="KW-0732">Signal</keyword>
<comment type="caution">
    <text evidence="2">The sequence shown here is derived from an EMBL/GenBank/DDBJ whole genome shotgun (WGS) entry which is preliminary data.</text>
</comment>
<dbReference type="EMBL" id="PSXY01000034">
    <property type="protein sequence ID" value="PPF64734.1"/>
    <property type="molecule type" value="Genomic_DNA"/>
</dbReference>
<feature type="chain" id="PRO_5038464061" description="Lipoprotein" evidence="1">
    <location>
        <begin position="19"/>
        <end position="146"/>
    </location>
</feature>
<sequence length="146" mass="15475">MSTRARVISLLASTAVTAALLAGCSSATGGGATDDSGAAAKDEVAQLALKEFAPVTLDTMNDPRVVGVWPFQDGYVALVEQTGTAHGEPLTMRWAYEYRHSGDAWTRGNYNEVDKDAGAETTPHRAACYTVADSQEEQDSCKTLTD</sequence>
<dbReference type="PROSITE" id="PS51257">
    <property type="entry name" value="PROKAR_LIPOPROTEIN"/>
    <property type="match status" value="1"/>
</dbReference>
<gene>
    <name evidence="2" type="ORF">C5E16_14335</name>
</gene>
<evidence type="ECO:0000313" key="2">
    <source>
        <dbReference type="EMBL" id="PPF64734.1"/>
    </source>
</evidence>